<dbReference type="Proteomes" id="UP000321947">
    <property type="component" value="Unassembled WGS sequence"/>
</dbReference>
<dbReference type="AlphaFoldDB" id="A0A5D3DE61"/>
<accession>A0A5D3DE61</accession>
<dbReference type="EMBL" id="SSTD01005259">
    <property type="protein sequence ID" value="TYK21971.1"/>
    <property type="molecule type" value="Genomic_DNA"/>
</dbReference>
<protein>
    <submittedName>
        <fullName evidence="1">Envelope-like protein</fullName>
    </submittedName>
</protein>
<evidence type="ECO:0000313" key="2">
    <source>
        <dbReference type="Proteomes" id="UP000321947"/>
    </source>
</evidence>
<evidence type="ECO:0000313" key="1">
    <source>
        <dbReference type="EMBL" id="TYK21971.1"/>
    </source>
</evidence>
<gene>
    <name evidence="1" type="ORF">E5676_scaffold543G00170</name>
</gene>
<organism evidence="1 2">
    <name type="scientific">Cucumis melo var. makuwa</name>
    <name type="common">Oriental melon</name>
    <dbReference type="NCBI Taxonomy" id="1194695"/>
    <lineage>
        <taxon>Eukaryota</taxon>
        <taxon>Viridiplantae</taxon>
        <taxon>Streptophyta</taxon>
        <taxon>Embryophyta</taxon>
        <taxon>Tracheophyta</taxon>
        <taxon>Spermatophyta</taxon>
        <taxon>Magnoliopsida</taxon>
        <taxon>eudicotyledons</taxon>
        <taxon>Gunneridae</taxon>
        <taxon>Pentapetalae</taxon>
        <taxon>rosids</taxon>
        <taxon>fabids</taxon>
        <taxon>Cucurbitales</taxon>
        <taxon>Cucurbitaceae</taxon>
        <taxon>Benincaseae</taxon>
        <taxon>Cucumis</taxon>
    </lineage>
</organism>
<proteinExistence type="predicted"/>
<reference evidence="1 2" key="1">
    <citation type="submission" date="2019-08" db="EMBL/GenBank/DDBJ databases">
        <title>Draft genome sequences of two oriental melons (Cucumis melo L. var makuwa).</title>
        <authorList>
            <person name="Kwon S.-Y."/>
        </authorList>
    </citation>
    <scope>NUCLEOTIDE SEQUENCE [LARGE SCALE GENOMIC DNA]</scope>
    <source>
        <strain evidence="2">cv. Chang Bougi</strain>
        <tissue evidence="1">Leaf</tissue>
    </source>
</reference>
<comment type="caution">
    <text evidence="1">The sequence shown here is derived from an EMBL/GenBank/DDBJ whole genome shotgun (WGS) entry which is preliminary data.</text>
</comment>
<name>A0A5D3DE61_CUCMM</name>
<sequence length="79" mass="8946">MGPSRNTYMFDIEDVDESAEEFFVHQDLASRIINTLTAESRALSTSINLLTDWHLEIDSLVRHLKILIPSSSIGAQKQE</sequence>